<dbReference type="AlphaFoldDB" id="A0A9P5X596"/>
<evidence type="ECO:0000313" key="4">
    <source>
        <dbReference type="Proteomes" id="UP000807342"/>
    </source>
</evidence>
<dbReference type="Pfam" id="PF01031">
    <property type="entry name" value="Dynamin_M"/>
    <property type="match status" value="1"/>
</dbReference>
<dbReference type="Proteomes" id="UP000807342">
    <property type="component" value="Unassembled WGS sequence"/>
</dbReference>
<dbReference type="EMBL" id="MU151521">
    <property type="protein sequence ID" value="KAF9443086.1"/>
    <property type="molecule type" value="Genomic_DNA"/>
</dbReference>
<proteinExistence type="predicted"/>
<sequence length="273" mass="31412">MLSFLQLDQLSCRPSASIQNALNEVAKLIKDFDADMRRHIGGVPYKEGIVQQIRIPCDRFRRDIRRTAPEFCPFEEPEPGRKKTLAAPEFLKHEEEEGRKGEGEGKDGDGLIYVNEVYQRMQESRSRELPGHFPHIIQREYIKDVVIKWESPATRLCEEVYAILTELMKKLVYKHFATFGQGMLEHQIRLIMHEHLTHCLHVAKQGVNWLMKIQDDPLWGMRTGYAQARSASPISKQNARVSSTTSRIYDTPNIPAPNPFSQLVTNEYGPTLP</sequence>
<dbReference type="InterPro" id="IPR000375">
    <property type="entry name" value="Dynamin_stalk"/>
</dbReference>
<feature type="compositionally biased region" description="Polar residues" evidence="1">
    <location>
        <begin position="236"/>
        <end position="248"/>
    </location>
</feature>
<name>A0A9P5X596_9AGAR</name>
<reference evidence="3" key="1">
    <citation type="submission" date="2020-11" db="EMBL/GenBank/DDBJ databases">
        <authorList>
            <consortium name="DOE Joint Genome Institute"/>
            <person name="Ahrendt S."/>
            <person name="Riley R."/>
            <person name="Andreopoulos W."/>
            <person name="Labutti K."/>
            <person name="Pangilinan J."/>
            <person name="Ruiz-Duenas F.J."/>
            <person name="Barrasa J.M."/>
            <person name="Sanchez-Garcia M."/>
            <person name="Camarero S."/>
            <person name="Miyauchi S."/>
            <person name="Serrano A."/>
            <person name="Linde D."/>
            <person name="Babiker R."/>
            <person name="Drula E."/>
            <person name="Ayuso-Fernandez I."/>
            <person name="Pacheco R."/>
            <person name="Padilla G."/>
            <person name="Ferreira P."/>
            <person name="Barriuso J."/>
            <person name="Kellner H."/>
            <person name="Castanera R."/>
            <person name="Alfaro M."/>
            <person name="Ramirez L."/>
            <person name="Pisabarro A.G."/>
            <person name="Kuo A."/>
            <person name="Tritt A."/>
            <person name="Lipzen A."/>
            <person name="He G."/>
            <person name="Yan M."/>
            <person name="Ng V."/>
            <person name="Cullen D."/>
            <person name="Martin F."/>
            <person name="Rosso M.-N."/>
            <person name="Henrissat B."/>
            <person name="Hibbett D."/>
            <person name="Martinez A.T."/>
            <person name="Grigoriev I.V."/>
        </authorList>
    </citation>
    <scope>NUCLEOTIDE SEQUENCE</scope>
    <source>
        <strain evidence="3">MF-IS2</strain>
    </source>
</reference>
<feature type="compositionally biased region" description="Basic and acidic residues" evidence="1">
    <location>
        <begin position="90"/>
        <end position="106"/>
    </location>
</feature>
<organism evidence="3 4">
    <name type="scientific">Macrolepiota fuliginosa MF-IS2</name>
    <dbReference type="NCBI Taxonomy" id="1400762"/>
    <lineage>
        <taxon>Eukaryota</taxon>
        <taxon>Fungi</taxon>
        <taxon>Dikarya</taxon>
        <taxon>Basidiomycota</taxon>
        <taxon>Agaricomycotina</taxon>
        <taxon>Agaricomycetes</taxon>
        <taxon>Agaricomycetidae</taxon>
        <taxon>Agaricales</taxon>
        <taxon>Agaricineae</taxon>
        <taxon>Agaricaceae</taxon>
        <taxon>Macrolepiota</taxon>
    </lineage>
</organism>
<protein>
    <recommendedName>
        <fullName evidence="2">Dynamin stalk domain-containing protein</fullName>
    </recommendedName>
</protein>
<accession>A0A9P5X596</accession>
<gene>
    <name evidence="3" type="ORF">P691DRAFT_433861</name>
</gene>
<feature type="domain" description="Dynamin stalk" evidence="2">
    <location>
        <begin position="115"/>
        <end position="215"/>
    </location>
</feature>
<dbReference type="OrthoDB" id="5061070at2759"/>
<comment type="caution">
    <text evidence="3">The sequence shown here is derived from an EMBL/GenBank/DDBJ whole genome shotgun (WGS) entry which is preliminary data.</text>
</comment>
<dbReference type="Gene3D" id="1.20.120.1240">
    <property type="entry name" value="Dynamin, middle domain"/>
    <property type="match status" value="1"/>
</dbReference>
<feature type="region of interest" description="Disordered" evidence="1">
    <location>
        <begin position="71"/>
        <end position="106"/>
    </location>
</feature>
<evidence type="ECO:0000259" key="2">
    <source>
        <dbReference type="Pfam" id="PF01031"/>
    </source>
</evidence>
<evidence type="ECO:0000313" key="3">
    <source>
        <dbReference type="EMBL" id="KAF9443086.1"/>
    </source>
</evidence>
<keyword evidence="4" id="KW-1185">Reference proteome</keyword>
<feature type="region of interest" description="Disordered" evidence="1">
    <location>
        <begin position="236"/>
        <end position="273"/>
    </location>
</feature>
<evidence type="ECO:0000256" key="1">
    <source>
        <dbReference type="SAM" id="MobiDB-lite"/>
    </source>
</evidence>